<keyword evidence="9" id="KW-1185">Reference proteome</keyword>
<dbReference type="SUPFAM" id="SSF47113">
    <property type="entry name" value="Histone-fold"/>
    <property type="match status" value="1"/>
</dbReference>
<evidence type="ECO:0000256" key="2">
    <source>
        <dbReference type="ARBA" id="ARBA00004629"/>
    </source>
</evidence>
<sequence>MAPGQKMYPRATVKKIVKAHSNCNVTKNADVTMFLDYIIFMETLVKEAGIESKQGGERGITARSVKKVTGNTLAKFKG</sequence>
<protein>
    <recommendedName>
        <fullName evidence="10">Transcription factor CBF/NF-Y/archaeal histone domain-containing protein</fullName>
    </recommendedName>
</protein>
<evidence type="ECO:0000256" key="3">
    <source>
        <dbReference type="ARBA" id="ARBA00022454"/>
    </source>
</evidence>
<evidence type="ECO:0000256" key="6">
    <source>
        <dbReference type="ARBA" id="ARBA00023328"/>
    </source>
</evidence>
<evidence type="ECO:0000256" key="4">
    <source>
        <dbReference type="ARBA" id="ARBA00022838"/>
    </source>
</evidence>
<evidence type="ECO:0008006" key="10">
    <source>
        <dbReference type="Google" id="ProtNLM"/>
    </source>
</evidence>
<comment type="subcellular location">
    <subcellularLocation>
        <location evidence="2">Chromosome</location>
        <location evidence="2">Centromere</location>
        <location evidence="2">Kinetochore</location>
    </subcellularLocation>
    <subcellularLocation>
        <location evidence="1">Nucleus</location>
    </subcellularLocation>
</comment>
<evidence type="ECO:0000313" key="8">
    <source>
        <dbReference type="EMBL" id="KAK2610205.1"/>
    </source>
</evidence>
<dbReference type="GO" id="GO:0000776">
    <property type="term" value="C:kinetochore"/>
    <property type="evidence" value="ECO:0007669"/>
    <property type="project" value="UniProtKB-KW"/>
</dbReference>
<accession>A0AAD9SKF5</accession>
<dbReference type="GO" id="GO:0051382">
    <property type="term" value="P:kinetochore assembly"/>
    <property type="evidence" value="ECO:0007669"/>
    <property type="project" value="TreeGrafter"/>
</dbReference>
<evidence type="ECO:0000256" key="5">
    <source>
        <dbReference type="ARBA" id="ARBA00023242"/>
    </source>
</evidence>
<reference evidence="8" key="1">
    <citation type="submission" date="2023-06" db="EMBL/GenBank/DDBJ databases">
        <authorList>
            <person name="Noh H."/>
        </authorList>
    </citation>
    <scope>NUCLEOTIDE SEQUENCE</scope>
    <source>
        <strain evidence="8">DUCC20226</strain>
    </source>
</reference>
<proteinExistence type="inferred from homology"/>
<name>A0AAD9SKF5_PHOAM</name>
<dbReference type="GO" id="GO:0007059">
    <property type="term" value="P:chromosome segregation"/>
    <property type="evidence" value="ECO:0007669"/>
    <property type="project" value="TreeGrafter"/>
</dbReference>
<dbReference type="CDD" id="cd13732">
    <property type="entry name" value="HFD_CENP-W"/>
    <property type="match status" value="1"/>
</dbReference>
<dbReference type="PANTHER" id="PTHR34832">
    <property type="entry name" value="CENTROMERE PROTEIN W"/>
    <property type="match status" value="1"/>
</dbReference>
<dbReference type="InterPro" id="IPR009072">
    <property type="entry name" value="Histone-fold"/>
</dbReference>
<keyword evidence="6" id="KW-0137">Centromere</keyword>
<keyword evidence="5" id="KW-0539">Nucleus</keyword>
<dbReference type="GO" id="GO:0000278">
    <property type="term" value="P:mitotic cell cycle"/>
    <property type="evidence" value="ECO:0007669"/>
    <property type="project" value="TreeGrafter"/>
</dbReference>
<gene>
    <name evidence="8" type="ORF">N8I77_003655</name>
</gene>
<dbReference type="AlphaFoldDB" id="A0AAD9SKF5"/>
<dbReference type="EMBL" id="JAUJFL010000002">
    <property type="protein sequence ID" value="KAK2610205.1"/>
    <property type="molecule type" value="Genomic_DNA"/>
</dbReference>
<evidence type="ECO:0000256" key="7">
    <source>
        <dbReference type="ARBA" id="ARBA00038432"/>
    </source>
</evidence>
<evidence type="ECO:0000256" key="1">
    <source>
        <dbReference type="ARBA" id="ARBA00004123"/>
    </source>
</evidence>
<keyword evidence="4" id="KW-0995">Kinetochore</keyword>
<dbReference type="Gene3D" id="1.10.20.10">
    <property type="entry name" value="Histone, subunit A"/>
    <property type="match status" value="1"/>
</dbReference>
<dbReference type="GO" id="GO:0046982">
    <property type="term" value="F:protein heterodimerization activity"/>
    <property type="evidence" value="ECO:0007669"/>
    <property type="project" value="InterPro"/>
</dbReference>
<evidence type="ECO:0000313" key="9">
    <source>
        <dbReference type="Proteomes" id="UP001265746"/>
    </source>
</evidence>
<dbReference type="GO" id="GO:0005654">
    <property type="term" value="C:nucleoplasm"/>
    <property type="evidence" value="ECO:0007669"/>
    <property type="project" value="TreeGrafter"/>
</dbReference>
<dbReference type="InterPro" id="IPR052484">
    <property type="entry name" value="CENP-W/WIP1"/>
</dbReference>
<comment type="caution">
    <text evidence="8">The sequence shown here is derived from an EMBL/GenBank/DDBJ whole genome shotgun (WGS) entry which is preliminary data.</text>
</comment>
<keyword evidence="3" id="KW-0158">Chromosome</keyword>
<organism evidence="8 9">
    <name type="scientific">Phomopsis amygdali</name>
    <name type="common">Fusicoccum amygdali</name>
    <dbReference type="NCBI Taxonomy" id="1214568"/>
    <lineage>
        <taxon>Eukaryota</taxon>
        <taxon>Fungi</taxon>
        <taxon>Dikarya</taxon>
        <taxon>Ascomycota</taxon>
        <taxon>Pezizomycotina</taxon>
        <taxon>Sordariomycetes</taxon>
        <taxon>Sordariomycetidae</taxon>
        <taxon>Diaporthales</taxon>
        <taxon>Diaporthaceae</taxon>
        <taxon>Diaporthe</taxon>
    </lineage>
</organism>
<dbReference type="Proteomes" id="UP001265746">
    <property type="component" value="Unassembled WGS sequence"/>
</dbReference>
<dbReference type="PANTHER" id="PTHR34832:SF1">
    <property type="entry name" value="CENTROMERE PROTEIN W"/>
    <property type="match status" value="1"/>
</dbReference>
<comment type="similarity">
    <text evidence="7">Belongs to the CENP-W/WIP1 family.</text>
</comment>
<dbReference type="FunFam" id="1.10.20.10:FF:000075">
    <property type="entry name" value="WGS project CABT00000000 data, contig 2.56"/>
    <property type="match status" value="1"/>
</dbReference>